<evidence type="ECO:0000256" key="1">
    <source>
        <dbReference type="SAM" id="MobiDB-lite"/>
    </source>
</evidence>
<feature type="region of interest" description="Disordered" evidence="1">
    <location>
        <begin position="139"/>
        <end position="190"/>
    </location>
</feature>
<gene>
    <name evidence="2" type="ORF">ARMSODRAFT_1026657</name>
</gene>
<feature type="region of interest" description="Disordered" evidence="1">
    <location>
        <begin position="26"/>
        <end position="74"/>
    </location>
</feature>
<name>A0A2H3AU60_9AGAR</name>
<evidence type="ECO:0000313" key="3">
    <source>
        <dbReference type="Proteomes" id="UP000218334"/>
    </source>
</evidence>
<feature type="compositionally biased region" description="Basic and acidic residues" evidence="1">
    <location>
        <begin position="177"/>
        <end position="190"/>
    </location>
</feature>
<keyword evidence="3" id="KW-1185">Reference proteome</keyword>
<sequence length="190" mass="20600">MQWKAHIIVMHEERQKKWVFDQVTGTSFHDSRPSKGPSTTASSHNKTGGATSSSPAKPTSNAAPHNASSGKWTMYAGRGEPMDISMLRREVTSCLPTHSNIPRNIVSPAFNVSRTTSTPVLESQNRYAALTVKECNNNNNNMTLKGSNDGSPTRAQAKVVKPAGHGAESPSTLPDIEANRLTDSSRQETR</sequence>
<proteinExistence type="predicted"/>
<reference evidence="3" key="1">
    <citation type="journal article" date="2017" name="Nat. Ecol. Evol.">
        <title>Genome expansion and lineage-specific genetic innovations in the forest pathogenic fungi Armillaria.</title>
        <authorList>
            <person name="Sipos G."/>
            <person name="Prasanna A.N."/>
            <person name="Walter M.C."/>
            <person name="O'Connor E."/>
            <person name="Balint B."/>
            <person name="Krizsan K."/>
            <person name="Kiss B."/>
            <person name="Hess J."/>
            <person name="Varga T."/>
            <person name="Slot J."/>
            <person name="Riley R."/>
            <person name="Boka B."/>
            <person name="Rigling D."/>
            <person name="Barry K."/>
            <person name="Lee J."/>
            <person name="Mihaltcheva S."/>
            <person name="LaButti K."/>
            <person name="Lipzen A."/>
            <person name="Waldron R."/>
            <person name="Moloney N.M."/>
            <person name="Sperisen C."/>
            <person name="Kredics L."/>
            <person name="Vagvoelgyi C."/>
            <person name="Patrignani A."/>
            <person name="Fitzpatrick D."/>
            <person name="Nagy I."/>
            <person name="Doyle S."/>
            <person name="Anderson J.B."/>
            <person name="Grigoriev I.V."/>
            <person name="Gueldener U."/>
            <person name="Muensterkoetter M."/>
            <person name="Nagy L.G."/>
        </authorList>
    </citation>
    <scope>NUCLEOTIDE SEQUENCE [LARGE SCALE GENOMIC DNA]</scope>
    <source>
        <strain evidence="3">28-4</strain>
    </source>
</reference>
<dbReference type="AlphaFoldDB" id="A0A2H3AU60"/>
<protein>
    <submittedName>
        <fullName evidence="2">Uncharacterized protein</fullName>
    </submittedName>
</protein>
<dbReference type="Proteomes" id="UP000218334">
    <property type="component" value="Unassembled WGS sequence"/>
</dbReference>
<dbReference type="EMBL" id="KZ293489">
    <property type="protein sequence ID" value="PBK60264.1"/>
    <property type="molecule type" value="Genomic_DNA"/>
</dbReference>
<accession>A0A2H3AU60</accession>
<feature type="compositionally biased region" description="Polar residues" evidence="1">
    <location>
        <begin position="139"/>
        <end position="154"/>
    </location>
</feature>
<organism evidence="2 3">
    <name type="scientific">Armillaria solidipes</name>
    <dbReference type="NCBI Taxonomy" id="1076256"/>
    <lineage>
        <taxon>Eukaryota</taxon>
        <taxon>Fungi</taxon>
        <taxon>Dikarya</taxon>
        <taxon>Basidiomycota</taxon>
        <taxon>Agaricomycotina</taxon>
        <taxon>Agaricomycetes</taxon>
        <taxon>Agaricomycetidae</taxon>
        <taxon>Agaricales</taxon>
        <taxon>Marasmiineae</taxon>
        <taxon>Physalacriaceae</taxon>
        <taxon>Armillaria</taxon>
    </lineage>
</organism>
<feature type="compositionally biased region" description="Polar residues" evidence="1">
    <location>
        <begin position="36"/>
        <end position="71"/>
    </location>
</feature>
<evidence type="ECO:0000313" key="2">
    <source>
        <dbReference type="EMBL" id="PBK60264.1"/>
    </source>
</evidence>